<dbReference type="PANTHER" id="PTHR23117:SF13">
    <property type="entry name" value="GUANYLATE KINASE"/>
    <property type="match status" value="1"/>
</dbReference>
<feature type="domain" description="Guanylate kinase-like" evidence="5">
    <location>
        <begin position="1"/>
        <end position="169"/>
    </location>
</feature>
<dbReference type="Pfam" id="PF00625">
    <property type="entry name" value="Guanylate_kin"/>
    <property type="match status" value="1"/>
</dbReference>
<dbReference type="InterPro" id="IPR027417">
    <property type="entry name" value="P-loop_NTPase"/>
</dbReference>
<keyword evidence="7" id="KW-1185">Reference proteome</keyword>
<dbReference type="InterPro" id="IPR008144">
    <property type="entry name" value="Guanylate_kin-like_dom"/>
</dbReference>
<evidence type="ECO:0000256" key="3">
    <source>
        <dbReference type="ARBA" id="ARBA00022777"/>
    </source>
</evidence>
<evidence type="ECO:0000313" key="6">
    <source>
        <dbReference type="EMBL" id="MFC0083082.1"/>
    </source>
</evidence>
<dbReference type="Gene3D" id="3.30.63.10">
    <property type="entry name" value="Guanylate Kinase phosphate binding domain"/>
    <property type="match status" value="1"/>
</dbReference>
<dbReference type="SUPFAM" id="SSF52540">
    <property type="entry name" value="P-loop containing nucleoside triphosphate hydrolases"/>
    <property type="match status" value="1"/>
</dbReference>
<dbReference type="PROSITE" id="PS50052">
    <property type="entry name" value="GUANYLATE_KINASE_2"/>
    <property type="match status" value="1"/>
</dbReference>
<feature type="region of interest" description="Disordered" evidence="4">
    <location>
        <begin position="175"/>
        <end position="229"/>
    </location>
</feature>
<dbReference type="InterPro" id="IPR008145">
    <property type="entry name" value="GK/Ca_channel_bsu"/>
</dbReference>
<evidence type="ECO:0000259" key="5">
    <source>
        <dbReference type="PROSITE" id="PS50052"/>
    </source>
</evidence>
<organism evidence="6 7">
    <name type="scientific">Aciditerrimonas ferrireducens</name>
    <dbReference type="NCBI Taxonomy" id="667306"/>
    <lineage>
        <taxon>Bacteria</taxon>
        <taxon>Bacillati</taxon>
        <taxon>Actinomycetota</taxon>
        <taxon>Acidimicrobiia</taxon>
        <taxon>Acidimicrobiales</taxon>
        <taxon>Acidimicrobiaceae</taxon>
        <taxon>Aciditerrimonas</taxon>
    </lineage>
</organism>
<evidence type="ECO:0000313" key="7">
    <source>
        <dbReference type="Proteomes" id="UP001589788"/>
    </source>
</evidence>
<proteinExistence type="inferred from homology"/>
<evidence type="ECO:0000256" key="2">
    <source>
        <dbReference type="ARBA" id="ARBA00022679"/>
    </source>
</evidence>
<feature type="compositionally biased region" description="Gly residues" evidence="4">
    <location>
        <begin position="202"/>
        <end position="212"/>
    </location>
</feature>
<accession>A0ABV6CA02</accession>
<dbReference type="CDD" id="cd00071">
    <property type="entry name" value="GMPK"/>
    <property type="match status" value="1"/>
</dbReference>
<comment type="caution">
    <text evidence="6">The sequence shown here is derived from an EMBL/GenBank/DDBJ whole genome shotgun (WGS) entry which is preliminary data.</text>
</comment>
<dbReference type="Gene3D" id="3.40.50.300">
    <property type="entry name" value="P-loop containing nucleotide triphosphate hydrolases"/>
    <property type="match status" value="1"/>
</dbReference>
<keyword evidence="3 6" id="KW-0418">Kinase</keyword>
<dbReference type="EMBL" id="JBHLYQ010000250">
    <property type="protein sequence ID" value="MFC0083082.1"/>
    <property type="molecule type" value="Genomic_DNA"/>
</dbReference>
<comment type="similarity">
    <text evidence="1">Belongs to the guanylate kinase family.</text>
</comment>
<gene>
    <name evidence="6" type="ORF">ACFFRE_13185</name>
</gene>
<dbReference type="PANTHER" id="PTHR23117">
    <property type="entry name" value="GUANYLATE KINASE-RELATED"/>
    <property type="match status" value="1"/>
</dbReference>
<dbReference type="GO" id="GO:0016301">
    <property type="term" value="F:kinase activity"/>
    <property type="evidence" value="ECO:0007669"/>
    <property type="project" value="UniProtKB-KW"/>
</dbReference>
<keyword evidence="2" id="KW-0808">Transferase</keyword>
<sequence length="229" mass="24220">MAGPGGAGKGTVAARLVAADPTLWLSRSWTTRARRPGESPDAYVFVDRPTFLARVASGGFLEWAEFLGELYGTPVPDPPAGKDVLLEIDLQGARQIRALDPGALVILLVPPSEEVQEARLRARGDDEAAVARRIATGRAEVAGLREICDAVVVNDEVDRAVAEILGILEQERRRRRAPIGASVSTAVSEAPGEGSESEQAGRPGGQGTGAQGQQGEDEDRSGWHSGPRR</sequence>
<evidence type="ECO:0000256" key="4">
    <source>
        <dbReference type="SAM" id="MobiDB-lite"/>
    </source>
</evidence>
<dbReference type="RefSeq" id="WP_282436583.1">
    <property type="nucleotide sequence ID" value="NZ_JBHLYQ010000250.1"/>
</dbReference>
<evidence type="ECO:0000256" key="1">
    <source>
        <dbReference type="ARBA" id="ARBA00005790"/>
    </source>
</evidence>
<dbReference type="Proteomes" id="UP001589788">
    <property type="component" value="Unassembled WGS sequence"/>
</dbReference>
<dbReference type="SMART" id="SM00072">
    <property type="entry name" value="GuKc"/>
    <property type="match status" value="1"/>
</dbReference>
<name>A0ABV6CA02_9ACTN</name>
<protein>
    <submittedName>
        <fullName evidence="6">Guanylate kinase</fullName>
    </submittedName>
</protein>
<reference evidence="6 7" key="1">
    <citation type="submission" date="2024-09" db="EMBL/GenBank/DDBJ databases">
        <authorList>
            <person name="Sun Q."/>
            <person name="Mori K."/>
        </authorList>
    </citation>
    <scope>NUCLEOTIDE SEQUENCE [LARGE SCALE GENOMIC DNA]</scope>
    <source>
        <strain evidence="6 7">JCM 15389</strain>
    </source>
</reference>